<name>A0ABY5NMU2_9MICO</name>
<evidence type="ECO:0000259" key="4">
    <source>
        <dbReference type="Pfam" id="PF19279"/>
    </source>
</evidence>
<keyword evidence="2" id="KW-0443">Lipid metabolism</keyword>
<evidence type="ECO:0000256" key="2">
    <source>
        <dbReference type="ARBA" id="ARBA00023209"/>
    </source>
</evidence>
<accession>A0ABY5NMU2</accession>
<dbReference type="Gene3D" id="2.60.200.40">
    <property type="match status" value="1"/>
</dbReference>
<sequence length="117" mass="12831">MRWPRGSSRYNIALLIEFLTLRGLPFALELEKADGTVTRLDQDLVLVAIGNGPSYGGGIPICPDADLADGLLEVTVVHPAGRLHLLRLLPRVYRGTHTALDEVSTYRVRSIRLDSPA</sequence>
<proteinExistence type="predicted"/>
<dbReference type="PANTHER" id="PTHR12358:SF106">
    <property type="entry name" value="LIPID KINASE YEGS"/>
    <property type="match status" value="1"/>
</dbReference>
<keyword evidence="6" id="KW-1185">Reference proteome</keyword>
<protein>
    <recommendedName>
        <fullName evidence="4">YegS/DAGK C-terminal domain-containing protein</fullName>
    </recommendedName>
</protein>
<keyword evidence="2" id="KW-0594">Phospholipid biosynthesis</keyword>
<evidence type="ECO:0000313" key="6">
    <source>
        <dbReference type="Proteomes" id="UP001054811"/>
    </source>
</evidence>
<gene>
    <name evidence="5" type="ORF">L2X98_20830</name>
</gene>
<evidence type="ECO:0000256" key="3">
    <source>
        <dbReference type="ARBA" id="ARBA00023264"/>
    </source>
</evidence>
<organism evidence="5 6">
    <name type="scientific">Microbacterium elymi</name>
    <dbReference type="NCBI Taxonomy" id="2909587"/>
    <lineage>
        <taxon>Bacteria</taxon>
        <taxon>Bacillati</taxon>
        <taxon>Actinomycetota</taxon>
        <taxon>Actinomycetes</taxon>
        <taxon>Micrococcales</taxon>
        <taxon>Microbacteriaceae</taxon>
        <taxon>Microbacterium</taxon>
    </lineage>
</organism>
<dbReference type="SUPFAM" id="SSF111331">
    <property type="entry name" value="NAD kinase/diacylglycerol kinase-like"/>
    <property type="match status" value="1"/>
</dbReference>
<dbReference type="InterPro" id="IPR016064">
    <property type="entry name" value="NAD/diacylglycerol_kinase_sf"/>
</dbReference>
<dbReference type="RefSeq" id="WP_259613173.1">
    <property type="nucleotide sequence ID" value="NZ_CP091139.2"/>
</dbReference>
<evidence type="ECO:0000256" key="1">
    <source>
        <dbReference type="ARBA" id="ARBA00001946"/>
    </source>
</evidence>
<dbReference type="InterPro" id="IPR045540">
    <property type="entry name" value="YegS/DAGK_C"/>
</dbReference>
<comment type="cofactor">
    <cofactor evidence="1">
        <name>Mg(2+)</name>
        <dbReference type="ChEBI" id="CHEBI:18420"/>
    </cofactor>
</comment>
<feature type="domain" description="YegS/DAGK C-terminal" evidence="4">
    <location>
        <begin position="1"/>
        <end position="114"/>
    </location>
</feature>
<keyword evidence="3" id="KW-1208">Phospholipid metabolism</keyword>
<evidence type="ECO:0000313" key="5">
    <source>
        <dbReference type="EMBL" id="UUT36515.1"/>
    </source>
</evidence>
<dbReference type="Proteomes" id="UP001054811">
    <property type="component" value="Chromosome"/>
</dbReference>
<reference evidence="5" key="1">
    <citation type="submission" date="2022-01" db="EMBL/GenBank/DDBJ databases">
        <title>Microbacterium eymi and Microbacterium rhizovicinus sp. nov., isolated from the rhizospheric soil of Elymus tsukushiensis, a plant native to the Dokdo Islands, Republic of Korea.</title>
        <authorList>
            <person name="Hwang Y.J."/>
        </authorList>
    </citation>
    <scope>NUCLEOTIDE SEQUENCE</scope>
    <source>
        <strain evidence="5">KUDC0405</strain>
    </source>
</reference>
<dbReference type="Pfam" id="PF19279">
    <property type="entry name" value="YegS_C"/>
    <property type="match status" value="1"/>
</dbReference>
<dbReference type="InterPro" id="IPR050187">
    <property type="entry name" value="Lipid_Phosphate_FormReg"/>
</dbReference>
<keyword evidence="2" id="KW-0444">Lipid biosynthesis</keyword>
<dbReference type="EMBL" id="CP091139">
    <property type="protein sequence ID" value="UUT36515.1"/>
    <property type="molecule type" value="Genomic_DNA"/>
</dbReference>
<dbReference type="PANTHER" id="PTHR12358">
    <property type="entry name" value="SPHINGOSINE KINASE"/>
    <property type="match status" value="1"/>
</dbReference>